<comment type="caution">
    <text evidence="1">The sequence shown here is derived from an EMBL/GenBank/DDBJ whole genome shotgun (WGS) entry which is preliminary data.</text>
</comment>
<sequence length="159" mass="18267">MAVCKESSESEMNWSSRVVDGVDLGKLEAVLGGLDYTAIRKRRAVYARLYHEASISHQQGKGIAFNDMLILLAHHKIIVDAEALILKDLVERTEINKLVTDLVNLDRVRSLLKSMSQRRRFRAHRERAVREQQQEIDLGSESFWSTDLMVEAVNEDERM</sequence>
<protein>
    <submittedName>
        <fullName evidence="1">Uncharacterized protein</fullName>
    </submittedName>
</protein>
<reference evidence="1" key="1">
    <citation type="submission" date="2020-07" db="EMBL/GenBank/DDBJ databases">
        <authorList>
            <person name="Nieuwenhuis M."/>
            <person name="Van De Peppel L.J.J."/>
        </authorList>
    </citation>
    <scope>NUCLEOTIDE SEQUENCE</scope>
    <source>
        <strain evidence="1">AP01</strain>
        <tissue evidence="1">Mycelium</tissue>
    </source>
</reference>
<accession>A0A9P7G6G1</accession>
<dbReference type="Proteomes" id="UP000775547">
    <property type="component" value="Unassembled WGS sequence"/>
</dbReference>
<evidence type="ECO:0000313" key="2">
    <source>
        <dbReference type="Proteomes" id="UP000775547"/>
    </source>
</evidence>
<reference evidence="1" key="2">
    <citation type="submission" date="2021-10" db="EMBL/GenBank/DDBJ databases">
        <title>Phylogenomics reveals ancestral predisposition of the termite-cultivated fungus Termitomyces towards a domesticated lifestyle.</title>
        <authorList>
            <person name="Auxier B."/>
            <person name="Grum-Grzhimaylo A."/>
            <person name="Cardenas M.E."/>
            <person name="Lodge J.D."/>
            <person name="Laessoe T."/>
            <person name="Pedersen O."/>
            <person name="Smith M.E."/>
            <person name="Kuyper T.W."/>
            <person name="Franco-Molano E.A."/>
            <person name="Baroni T.J."/>
            <person name="Aanen D.K."/>
        </authorList>
    </citation>
    <scope>NUCLEOTIDE SEQUENCE</scope>
    <source>
        <strain evidence="1">AP01</strain>
        <tissue evidence="1">Mycelium</tissue>
    </source>
</reference>
<dbReference type="OrthoDB" id="3038791at2759"/>
<dbReference type="EMBL" id="JABCKV010000322">
    <property type="protein sequence ID" value="KAG5641382.1"/>
    <property type="molecule type" value="Genomic_DNA"/>
</dbReference>
<name>A0A9P7G6G1_9AGAR</name>
<organism evidence="1 2">
    <name type="scientific">Asterophora parasitica</name>
    <dbReference type="NCBI Taxonomy" id="117018"/>
    <lineage>
        <taxon>Eukaryota</taxon>
        <taxon>Fungi</taxon>
        <taxon>Dikarya</taxon>
        <taxon>Basidiomycota</taxon>
        <taxon>Agaricomycotina</taxon>
        <taxon>Agaricomycetes</taxon>
        <taxon>Agaricomycetidae</taxon>
        <taxon>Agaricales</taxon>
        <taxon>Tricholomatineae</taxon>
        <taxon>Lyophyllaceae</taxon>
        <taxon>Asterophora</taxon>
    </lineage>
</organism>
<gene>
    <name evidence="1" type="ORF">DXG03_005364</name>
</gene>
<proteinExistence type="predicted"/>
<dbReference type="AlphaFoldDB" id="A0A9P7G6G1"/>
<keyword evidence="2" id="KW-1185">Reference proteome</keyword>
<evidence type="ECO:0000313" key="1">
    <source>
        <dbReference type="EMBL" id="KAG5641382.1"/>
    </source>
</evidence>